<name>A0ABQ4QP52_9HYPH</name>
<dbReference type="Gene3D" id="3.10.310.10">
    <property type="entry name" value="Diaminopimelate Epimerase, Chain A, domain 1"/>
    <property type="match status" value="2"/>
</dbReference>
<sequence length="298" mass="31286">MSEVEVVRVFTSGGSGGNPCPVVVDAGAMDAGAMQAVARRHGHESGFVLTAEDDMHDHRFRFFVPNHEMEMCAHATIGALWVLARKGRVTTAPVRIATASGPVTGFVSEREDGTWRVEITQPAGRIVPLALDRVDAVCTALGIGRDALADLPVHNAATSRVKTLVPMRLPEGLHALAPDPAAIEAACRSIGSTGLYPYAVVDRPGRVFEARQFPRSSGYPEDAATGIAAAALAFGLLRDGTIEADDRPILIHQGRAMGRLSEIRVRIGFAGDRAVGCLLGGEVASAADFSATPAAVFA</sequence>
<proteinExistence type="inferred from homology"/>
<protein>
    <submittedName>
        <fullName evidence="3">Isomerase YddE</fullName>
    </submittedName>
</protein>
<evidence type="ECO:0000256" key="1">
    <source>
        <dbReference type="ARBA" id="ARBA00008270"/>
    </source>
</evidence>
<organism evidence="3 4">
    <name type="scientific">Methylobacterium cerastii</name>
    <dbReference type="NCBI Taxonomy" id="932741"/>
    <lineage>
        <taxon>Bacteria</taxon>
        <taxon>Pseudomonadati</taxon>
        <taxon>Pseudomonadota</taxon>
        <taxon>Alphaproteobacteria</taxon>
        <taxon>Hyphomicrobiales</taxon>
        <taxon>Methylobacteriaceae</taxon>
        <taxon>Methylobacterium</taxon>
    </lineage>
</organism>
<evidence type="ECO:0000313" key="4">
    <source>
        <dbReference type="Proteomes" id="UP001055117"/>
    </source>
</evidence>
<dbReference type="PANTHER" id="PTHR13774">
    <property type="entry name" value="PHENAZINE BIOSYNTHESIS PROTEIN"/>
    <property type="match status" value="1"/>
</dbReference>
<comment type="similarity">
    <text evidence="1">Belongs to the PhzF family.</text>
</comment>
<gene>
    <name evidence="3" type="primary">yddE</name>
    <name evidence="3" type="ORF">AFCDBAGC_4867</name>
</gene>
<evidence type="ECO:0000313" key="3">
    <source>
        <dbReference type="EMBL" id="GJD46982.1"/>
    </source>
</evidence>
<dbReference type="InterPro" id="IPR003719">
    <property type="entry name" value="Phenazine_PhzF-like"/>
</dbReference>
<keyword evidence="4" id="KW-1185">Reference proteome</keyword>
<dbReference type="GO" id="GO:0016853">
    <property type="term" value="F:isomerase activity"/>
    <property type="evidence" value="ECO:0007669"/>
    <property type="project" value="UniProtKB-KW"/>
</dbReference>
<evidence type="ECO:0000256" key="2">
    <source>
        <dbReference type="ARBA" id="ARBA00023235"/>
    </source>
</evidence>
<dbReference type="PIRSF" id="PIRSF016184">
    <property type="entry name" value="PhzC_PhzF"/>
    <property type="match status" value="1"/>
</dbReference>
<dbReference type="RefSeq" id="WP_238273190.1">
    <property type="nucleotide sequence ID" value="NZ_BPQG01000107.1"/>
</dbReference>
<dbReference type="Pfam" id="PF02567">
    <property type="entry name" value="PhzC-PhzF"/>
    <property type="match status" value="1"/>
</dbReference>
<dbReference type="EMBL" id="BPQG01000107">
    <property type="protein sequence ID" value="GJD46982.1"/>
    <property type="molecule type" value="Genomic_DNA"/>
</dbReference>
<accession>A0ABQ4QP52</accession>
<dbReference type="Proteomes" id="UP001055117">
    <property type="component" value="Unassembled WGS sequence"/>
</dbReference>
<dbReference type="NCBIfam" id="TIGR00654">
    <property type="entry name" value="PhzF_family"/>
    <property type="match status" value="1"/>
</dbReference>
<dbReference type="SUPFAM" id="SSF54506">
    <property type="entry name" value="Diaminopimelate epimerase-like"/>
    <property type="match status" value="1"/>
</dbReference>
<dbReference type="PANTHER" id="PTHR13774:SF39">
    <property type="entry name" value="BIOSYNTHESIS PROTEIN, PUTATIVE-RELATED"/>
    <property type="match status" value="1"/>
</dbReference>
<comment type="caution">
    <text evidence="3">The sequence shown here is derived from an EMBL/GenBank/DDBJ whole genome shotgun (WGS) entry which is preliminary data.</text>
</comment>
<reference evidence="3 4" key="1">
    <citation type="journal article" date="2021" name="Front. Microbiol.">
        <title>Comprehensive Comparative Genomics and Phenotyping of Methylobacterium Species.</title>
        <authorList>
            <person name="Alessa O."/>
            <person name="Ogura Y."/>
            <person name="Fujitani Y."/>
            <person name="Takami H."/>
            <person name="Hayashi T."/>
            <person name="Sahin N."/>
            <person name="Tani A."/>
        </authorList>
    </citation>
    <scope>NUCLEOTIDE SEQUENCE [LARGE SCALE GENOMIC DNA]</scope>
    <source>
        <strain evidence="3 4">DSM 23679</strain>
    </source>
</reference>
<keyword evidence="2 3" id="KW-0413">Isomerase</keyword>